<feature type="compositionally biased region" description="Low complexity" evidence="1">
    <location>
        <begin position="1"/>
        <end position="18"/>
    </location>
</feature>
<dbReference type="EMBL" id="JPKY01000003">
    <property type="protein sequence ID" value="KFH48527.1"/>
    <property type="molecule type" value="Genomic_DNA"/>
</dbReference>
<evidence type="ECO:0000256" key="1">
    <source>
        <dbReference type="SAM" id="MobiDB-lite"/>
    </source>
</evidence>
<proteinExistence type="predicted"/>
<dbReference type="AlphaFoldDB" id="A0A086TGP5"/>
<evidence type="ECO:0000313" key="2">
    <source>
        <dbReference type="EMBL" id="KFH48527.1"/>
    </source>
</evidence>
<dbReference type="HOGENOM" id="CLU_2670498_0_0_1"/>
<accession>A0A086TGP5</accession>
<feature type="region of interest" description="Disordered" evidence="1">
    <location>
        <begin position="1"/>
        <end position="22"/>
    </location>
</feature>
<protein>
    <submittedName>
        <fullName evidence="2">Uncharacterized protein</fullName>
    </submittedName>
</protein>
<reference evidence="3" key="1">
    <citation type="journal article" date="2014" name="Genome Announc.">
        <title>Genome sequence and annotation of Acremonium chrysogenum, producer of the beta-lactam antibiotic cephalosporin C.</title>
        <authorList>
            <person name="Terfehr D."/>
            <person name="Dahlmann T.A."/>
            <person name="Specht T."/>
            <person name="Zadra I."/>
            <person name="Kuernsteiner H."/>
            <person name="Kueck U."/>
        </authorList>
    </citation>
    <scope>NUCLEOTIDE SEQUENCE [LARGE SCALE GENOMIC DNA]</scope>
    <source>
        <strain evidence="3">ATCC 11550 / CBS 779.69 / DSM 880 / IAM 14645 / JCM 23072 / IMI 49137</strain>
    </source>
</reference>
<gene>
    <name evidence="2" type="ORF">ACRE_005450</name>
</gene>
<comment type="caution">
    <text evidence="2">The sequence shown here is derived from an EMBL/GenBank/DDBJ whole genome shotgun (WGS) entry which is preliminary data.</text>
</comment>
<sequence length="75" mass="8244">MDSSSSQRSMSNSASSTSPMLQRYLHESSLTDRLVAQANSPQTAARTSTLYDVHPLTRELDRISSTHNPPDGPRL</sequence>
<feature type="region of interest" description="Disordered" evidence="1">
    <location>
        <begin position="56"/>
        <end position="75"/>
    </location>
</feature>
<dbReference type="Proteomes" id="UP000029964">
    <property type="component" value="Unassembled WGS sequence"/>
</dbReference>
<organism evidence="2 3">
    <name type="scientific">Hapsidospora chrysogenum (strain ATCC 11550 / CBS 779.69 / DSM 880 / IAM 14645 / JCM 23072 / IMI 49137)</name>
    <name type="common">Acremonium chrysogenum</name>
    <dbReference type="NCBI Taxonomy" id="857340"/>
    <lineage>
        <taxon>Eukaryota</taxon>
        <taxon>Fungi</taxon>
        <taxon>Dikarya</taxon>
        <taxon>Ascomycota</taxon>
        <taxon>Pezizomycotina</taxon>
        <taxon>Sordariomycetes</taxon>
        <taxon>Hypocreomycetidae</taxon>
        <taxon>Hypocreales</taxon>
        <taxon>Bionectriaceae</taxon>
        <taxon>Hapsidospora</taxon>
    </lineage>
</organism>
<keyword evidence="3" id="KW-1185">Reference proteome</keyword>
<name>A0A086TGP5_HAPC1</name>
<evidence type="ECO:0000313" key="3">
    <source>
        <dbReference type="Proteomes" id="UP000029964"/>
    </source>
</evidence>